<dbReference type="Proteomes" id="UP000011082">
    <property type="component" value="Unassembled WGS sequence"/>
</dbReference>
<sequence>MSNLENKESMHNDINTIDFIEARAKEIQHIESSINKSSKKTMLFQRLPFYKRRRNRNYDKRMSRKFTYRKKDRHFLRTHTFYSKRFFMLKLDTSEDISVPFKRRLKSNKYIYKSQDRGFVFDESFRGGCFCDKNDFVRMLELGMSVNESSLLQTVTASTSKSSKPSNMGILSTMTKAPIQQLFNHIDLSIHDRVQSISNLFDIIVTASTVFFVGVYPEHPSLHFSPLDCVFSIMKNENHDFSYLKNLKSVKVFKNNSNSLETYKIICDRSEAMPIYEKLINNSIIPVCLEEINRIAIENDQITVYDNLNSEIFKIIERSKNKEIIEKYNRTPPSKRQSYDLDFLFLSQDSEIYRNLNHPGKIIYCVFSVVKGSVHRCAQLFCGEECIGRVVRSEYKFSSGCCYGLGVLYSWKCDTEKFNFEEKFTCKNLSQKNFYEVSIKKIMLC</sequence>
<feature type="domain" description="Pop1 N-terminal" evidence="4">
    <location>
        <begin position="19"/>
        <end position="61"/>
    </location>
</feature>
<dbReference type="AlphaFoldDB" id="L2GNL8"/>
<organism evidence="6 7">
    <name type="scientific">Vittaforma corneae (strain ATCC 50505)</name>
    <name type="common">Microsporidian parasite</name>
    <name type="synonym">Nosema corneum</name>
    <dbReference type="NCBI Taxonomy" id="993615"/>
    <lineage>
        <taxon>Eukaryota</taxon>
        <taxon>Fungi</taxon>
        <taxon>Fungi incertae sedis</taxon>
        <taxon>Microsporidia</taxon>
        <taxon>Nosematidae</taxon>
        <taxon>Vittaforma</taxon>
    </lineage>
</organism>
<name>L2GNL8_VITCO</name>
<dbReference type="OrthoDB" id="442863at2759"/>
<dbReference type="InterPro" id="IPR012590">
    <property type="entry name" value="POPLD_dom"/>
</dbReference>
<dbReference type="VEuPathDB" id="MicrosporidiaDB:VICG_01101"/>
<dbReference type="GO" id="GO:0001682">
    <property type="term" value="P:tRNA 5'-leader removal"/>
    <property type="evidence" value="ECO:0007669"/>
    <property type="project" value="InterPro"/>
</dbReference>
<feature type="domain" description="POPLD" evidence="5">
    <location>
        <begin position="263"/>
        <end position="340"/>
    </location>
</feature>
<evidence type="ECO:0000259" key="4">
    <source>
        <dbReference type="Pfam" id="PF06978"/>
    </source>
</evidence>
<dbReference type="InParanoid" id="L2GNL8"/>
<evidence type="ECO:0000313" key="6">
    <source>
        <dbReference type="EMBL" id="ELA41917.1"/>
    </source>
</evidence>
<dbReference type="GeneID" id="19881812"/>
<dbReference type="InterPro" id="IPR039182">
    <property type="entry name" value="Pop1"/>
</dbReference>
<evidence type="ECO:0000256" key="2">
    <source>
        <dbReference type="ARBA" id="ARBA00022694"/>
    </source>
</evidence>
<evidence type="ECO:0000313" key="7">
    <source>
        <dbReference type="Proteomes" id="UP000011082"/>
    </source>
</evidence>
<dbReference type="HOGENOM" id="CLU_036209_0_0_1"/>
<dbReference type="STRING" id="993615.L2GNL8"/>
<accession>L2GNL8</accession>
<protein>
    <recommendedName>
        <fullName evidence="8">Pop1 N-terminal domain-containing protein</fullName>
    </recommendedName>
</protein>
<comment type="subcellular location">
    <subcellularLocation>
        <location evidence="1">Nucleus</location>
    </subcellularLocation>
</comment>
<dbReference type="OMA" id="YSIEYAN"/>
<dbReference type="PANTHER" id="PTHR22731">
    <property type="entry name" value="RIBONUCLEASES P/MRP PROTEIN SUBUNIT POP1"/>
    <property type="match status" value="1"/>
</dbReference>
<dbReference type="Pfam" id="PF06978">
    <property type="entry name" value="POP1_N"/>
    <property type="match status" value="1"/>
</dbReference>
<dbReference type="PANTHER" id="PTHR22731:SF3">
    <property type="entry name" value="RIBONUCLEASES P_MRP PROTEIN SUBUNIT POP1"/>
    <property type="match status" value="1"/>
</dbReference>
<dbReference type="EMBL" id="JH370137">
    <property type="protein sequence ID" value="ELA41917.1"/>
    <property type="molecule type" value="Genomic_DNA"/>
</dbReference>
<dbReference type="InterPro" id="IPR009723">
    <property type="entry name" value="Pop1_N"/>
</dbReference>
<keyword evidence="2" id="KW-0819">tRNA processing</keyword>
<evidence type="ECO:0000256" key="1">
    <source>
        <dbReference type="ARBA" id="ARBA00004123"/>
    </source>
</evidence>
<dbReference type="GO" id="GO:0000172">
    <property type="term" value="C:ribonuclease MRP complex"/>
    <property type="evidence" value="ECO:0007669"/>
    <property type="project" value="InterPro"/>
</dbReference>
<dbReference type="Pfam" id="PF08170">
    <property type="entry name" value="POPLD"/>
    <property type="match status" value="1"/>
</dbReference>
<dbReference type="RefSeq" id="XP_007604547.1">
    <property type="nucleotide sequence ID" value="XM_007604485.1"/>
</dbReference>
<evidence type="ECO:0000259" key="5">
    <source>
        <dbReference type="Pfam" id="PF08170"/>
    </source>
</evidence>
<evidence type="ECO:0000256" key="3">
    <source>
        <dbReference type="ARBA" id="ARBA00023242"/>
    </source>
</evidence>
<proteinExistence type="predicted"/>
<gene>
    <name evidence="6" type="ORF">VICG_01101</name>
</gene>
<dbReference type="GO" id="GO:0005655">
    <property type="term" value="C:nucleolar ribonuclease P complex"/>
    <property type="evidence" value="ECO:0007669"/>
    <property type="project" value="InterPro"/>
</dbReference>
<keyword evidence="7" id="KW-1185">Reference proteome</keyword>
<reference evidence="7" key="1">
    <citation type="submission" date="2011-05" db="EMBL/GenBank/DDBJ databases">
        <title>The genome sequence of Vittaforma corneae strain ATCC 50505.</title>
        <authorList>
            <consortium name="The Broad Institute Genome Sequencing Platform"/>
            <person name="Cuomo C."/>
            <person name="Didier E."/>
            <person name="Bowers L."/>
            <person name="Young S.K."/>
            <person name="Zeng Q."/>
            <person name="Gargeya S."/>
            <person name="Fitzgerald M."/>
            <person name="Haas B."/>
            <person name="Abouelleil A."/>
            <person name="Alvarado L."/>
            <person name="Arachchi H.M."/>
            <person name="Berlin A."/>
            <person name="Chapman S.B."/>
            <person name="Gearin G."/>
            <person name="Goldberg J."/>
            <person name="Griggs A."/>
            <person name="Gujja S."/>
            <person name="Hansen M."/>
            <person name="Heiman D."/>
            <person name="Howarth C."/>
            <person name="Larimer J."/>
            <person name="Lui A."/>
            <person name="MacDonald P.J.P."/>
            <person name="McCowen C."/>
            <person name="Montmayeur A."/>
            <person name="Murphy C."/>
            <person name="Neiman D."/>
            <person name="Pearson M."/>
            <person name="Priest M."/>
            <person name="Roberts A."/>
            <person name="Saif S."/>
            <person name="Shea T."/>
            <person name="Sisk P."/>
            <person name="Stolte C."/>
            <person name="Sykes S."/>
            <person name="Wortman J."/>
            <person name="Nusbaum C."/>
            <person name="Birren B."/>
        </authorList>
    </citation>
    <scope>NUCLEOTIDE SEQUENCE [LARGE SCALE GENOMIC DNA]</scope>
    <source>
        <strain evidence="7">ATCC 50505</strain>
    </source>
</reference>
<evidence type="ECO:0008006" key="8">
    <source>
        <dbReference type="Google" id="ProtNLM"/>
    </source>
</evidence>
<keyword evidence="3" id="KW-0539">Nucleus</keyword>